<accession>A0ABW2ELX9</accession>
<sequence>MKHVKLMAVKFVLCLALLFVILGLGYGMSFGNVFLITLVLGVLSYVVGDLMILPRTNNTIATGSDFVLAFVVIYFMSDALTAGGELFTATLITSVGVAIFEYFFHKYVASNISSEPREMKSGAMNLSTEASEEIFPYDREEEAEDENK</sequence>
<name>A0ABW2ELX9_9BACI</name>
<evidence type="ECO:0000256" key="2">
    <source>
        <dbReference type="SAM" id="Phobius"/>
    </source>
</evidence>
<evidence type="ECO:0000256" key="1">
    <source>
        <dbReference type="SAM" id="MobiDB-lite"/>
    </source>
</evidence>
<keyword evidence="2" id="KW-0472">Membrane</keyword>
<dbReference type="Proteomes" id="UP001596410">
    <property type="component" value="Unassembled WGS sequence"/>
</dbReference>
<feature type="transmembrane region" description="Helical" evidence="2">
    <location>
        <begin position="86"/>
        <end position="104"/>
    </location>
</feature>
<protein>
    <submittedName>
        <fullName evidence="3">YndM family protein</fullName>
    </submittedName>
</protein>
<feature type="compositionally biased region" description="Acidic residues" evidence="1">
    <location>
        <begin position="139"/>
        <end position="148"/>
    </location>
</feature>
<evidence type="ECO:0000313" key="4">
    <source>
        <dbReference type="Proteomes" id="UP001596410"/>
    </source>
</evidence>
<proteinExistence type="predicted"/>
<dbReference type="Pfam" id="PF10710">
    <property type="entry name" value="DUF2512"/>
    <property type="match status" value="1"/>
</dbReference>
<comment type="caution">
    <text evidence="3">The sequence shown here is derived from an EMBL/GenBank/DDBJ whole genome shotgun (WGS) entry which is preliminary data.</text>
</comment>
<dbReference type="EMBL" id="JBHSZV010000045">
    <property type="protein sequence ID" value="MFC7063327.1"/>
    <property type="molecule type" value="Genomic_DNA"/>
</dbReference>
<organism evidence="3 4">
    <name type="scientific">Halobacillus seohaensis</name>
    <dbReference type="NCBI Taxonomy" id="447421"/>
    <lineage>
        <taxon>Bacteria</taxon>
        <taxon>Bacillati</taxon>
        <taxon>Bacillota</taxon>
        <taxon>Bacilli</taxon>
        <taxon>Bacillales</taxon>
        <taxon>Bacillaceae</taxon>
        <taxon>Halobacillus</taxon>
    </lineage>
</organism>
<feature type="transmembrane region" description="Helical" evidence="2">
    <location>
        <begin position="33"/>
        <end position="53"/>
    </location>
</feature>
<feature type="region of interest" description="Disordered" evidence="1">
    <location>
        <begin position="122"/>
        <end position="148"/>
    </location>
</feature>
<reference evidence="4" key="1">
    <citation type="journal article" date="2019" name="Int. J. Syst. Evol. Microbiol.">
        <title>The Global Catalogue of Microorganisms (GCM) 10K type strain sequencing project: providing services to taxonomists for standard genome sequencing and annotation.</title>
        <authorList>
            <consortium name="The Broad Institute Genomics Platform"/>
            <consortium name="The Broad Institute Genome Sequencing Center for Infectious Disease"/>
            <person name="Wu L."/>
            <person name="Ma J."/>
        </authorList>
    </citation>
    <scope>NUCLEOTIDE SEQUENCE [LARGE SCALE GENOMIC DNA]</scope>
    <source>
        <strain evidence="4">CGMCC 4.1621</strain>
    </source>
</reference>
<dbReference type="InterPro" id="IPR019649">
    <property type="entry name" value="DUF2512"/>
</dbReference>
<feature type="transmembrane region" description="Helical" evidence="2">
    <location>
        <begin position="7"/>
        <end position="27"/>
    </location>
</feature>
<keyword evidence="4" id="KW-1185">Reference proteome</keyword>
<feature type="transmembrane region" description="Helical" evidence="2">
    <location>
        <begin position="60"/>
        <end position="80"/>
    </location>
</feature>
<keyword evidence="2" id="KW-0812">Transmembrane</keyword>
<keyword evidence="2" id="KW-1133">Transmembrane helix</keyword>
<gene>
    <name evidence="3" type="ORF">ACFQIC_16045</name>
</gene>
<dbReference type="RefSeq" id="WP_204712032.1">
    <property type="nucleotide sequence ID" value="NZ_JBHSZV010000045.1"/>
</dbReference>
<evidence type="ECO:0000313" key="3">
    <source>
        <dbReference type="EMBL" id="MFC7063327.1"/>
    </source>
</evidence>